<gene>
    <name evidence="3" type="ORF">A3A44_01975</name>
</gene>
<dbReference type="SUPFAM" id="SSF52972">
    <property type="entry name" value="ITPase-like"/>
    <property type="match status" value="1"/>
</dbReference>
<accession>A0A1G2LFD0</accession>
<dbReference type="PANTHER" id="PTHR11067:SF9">
    <property type="entry name" value="INOSINE TRIPHOSPHATE PYROPHOSPHATASE"/>
    <property type="match status" value="1"/>
</dbReference>
<dbReference type="STRING" id="1802281.A3A44_01975"/>
<evidence type="ECO:0000313" key="4">
    <source>
        <dbReference type="Proteomes" id="UP000178977"/>
    </source>
</evidence>
<protein>
    <recommendedName>
        <fullName evidence="5">Non-canonical purine NTP pyrophosphatase</fullName>
    </recommendedName>
</protein>
<dbReference type="InterPro" id="IPR029001">
    <property type="entry name" value="ITPase-like_fam"/>
</dbReference>
<dbReference type="PANTHER" id="PTHR11067">
    <property type="entry name" value="INOSINE TRIPHOSPHATE PYROPHOSPHATASE/HAM1 PROTEIN"/>
    <property type="match status" value="1"/>
</dbReference>
<dbReference type="GO" id="GO:0047429">
    <property type="term" value="F:nucleoside triphosphate diphosphatase activity"/>
    <property type="evidence" value="ECO:0007669"/>
    <property type="project" value="InterPro"/>
</dbReference>
<dbReference type="Proteomes" id="UP000178977">
    <property type="component" value="Unassembled WGS sequence"/>
</dbReference>
<dbReference type="EMBL" id="MHQT01000023">
    <property type="protein sequence ID" value="OHA09532.1"/>
    <property type="molecule type" value="Genomic_DNA"/>
</dbReference>
<evidence type="ECO:0000256" key="1">
    <source>
        <dbReference type="ARBA" id="ARBA00008023"/>
    </source>
</evidence>
<comment type="similarity">
    <text evidence="1">Belongs to the HAM1 NTPase family.</text>
</comment>
<dbReference type="Gene3D" id="3.90.950.10">
    <property type="match status" value="1"/>
</dbReference>
<evidence type="ECO:0000313" key="3">
    <source>
        <dbReference type="EMBL" id="OHA09532.1"/>
    </source>
</evidence>
<dbReference type="GO" id="GO:0005829">
    <property type="term" value="C:cytosol"/>
    <property type="evidence" value="ECO:0007669"/>
    <property type="project" value="TreeGrafter"/>
</dbReference>
<name>A0A1G2LFD0_9BACT</name>
<dbReference type="GO" id="GO:0009143">
    <property type="term" value="P:nucleoside triphosphate catabolic process"/>
    <property type="evidence" value="ECO:0007669"/>
    <property type="project" value="InterPro"/>
</dbReference>
<proteinExistence type="inferred from homology"/>
<reference evidence="3 4" key="1">
    <citation type="journal article" date="2016" name="Nat. Commun.">
        <title>Thousands of microbial genomes shed light on interconnected biogeochemical processes in an aquifer system.</title>
        <authorList>
            <person name="Anantharaman K."/>
            <person name="Brown C.T."/>
            <person name="Hug L.A."/>
            <person name="Sharon I."/>
            <person name="Castelle C.J."/>
            <person name="Probst A.J."/>
            <person name="Thomas B.C."/>
            <person name="Singh A."/>
            <person name="Wilkins M.J."/>
            <person name="Karaoz U."/>
            <person name="Brodie E.L."/>
            <person name="Williams K.H."/>
            <person name="Hubbard S.S."/>
            <person name="Banfield J.F."/>
        </authorList>
    </citation>
    <scope>NUCLEOTIDE SEQUENCE [LARGE SCALE GENOMIC DNA]</scope>
</reference>
<organism evidence="3 4">
    <name type="scientific">Candidatus Sungbacteria bacterium RIFCSPLOWO2_01_FULL_60_25</name>
    <dbReference type="NCBI Taxonomy" id="1802281"/>
    <lineage>
        <taxon>Bacteria</taxon>
        <taxon>Candidatus Sungiibacteriota</taxon>
    </lineage>
</organism>
<sequence>MKLLVATTNAAKFREARDALGDARIEILGLQDFPHVSAVPETGETFRENAILKAKGYFRQTHVPCVADDGGLVVDYLGGMPGVQSHRWLEREASDRELAEAILAKLKGVAPEKRGARLGGCIAFWDGATLLTGQNWVEGYISERLMGEVQPGFPYRAILMIPQFEKSYGDLTEEEHEEVNFRRKNLKALKPEISKHLRAEQ</sequence>
<dbReference type="InterPro" id="IPR002637">
    <property type="entry name" value="RdgB/HAM1"/>
</dbReference>
<dbReference type="Pfam" id="PF01725">
    <property type="entry name" value="Ham1p_like"/>
    <property type="match status" value="1"/>
</dbReference>
<evidence type="ECO:0000256" key="2">
    <source>
        <dbReference type="ARBA" id="ARBA00022801"/>
    </source>
</evidence>
<keyword evidence="2" id="KW-0378">Hydrolase</keyword>
<comment type="caution">
    <text evidence="3">The sequence shown here is derived from an EMBL/GenBank/DDBJ whole genome shotgun (WGS) entry which is preliminary data.</text>
</comment>
<dbReference type="AlphaFoldDB" id="A0A1G2LFD0"/>
<evidence type="ECO:0008006" key="5">
    <source>
        <dbReference type="Google" id="ProtNLM"/>
    </source>
</evidence>
<dbReference type="CDD" id="cd00515">
    <property type="entry name" value="HAM1"/>
    <property type="match status" value="1"/>
</dbReference>